<dbReference type="InterPro" id="IPR011701">
    <property type="entry name" value="MFS"/>
</dbReference>
<dbReference type="InterPro" id="IPR020846">
    <property type="entry name" value="MFS_dom"/>
</dbReference>
<gene>
    <name evidence="10" type="ORF">FWK35_00027324</name>
</gene>
<dbReference type="AlphaFoldDB" id="A0A6G0YK17"/>
<evidence type="ECO:0000256" key="6">
    <source>
        <dbReference type="ARBA" id="ARBA00022989"/>
    </source>
</evidence>
<reference evidence="10 11" key="1">
    <citation type="submission" date="2019-08" db="EMBL/GenBank/DDBJ databases">
        <title>Whole genome of Aphis craccivora.</title>
        <authorList>
            <person name="Voronova N.V."/>
            <person name="Shulinski R.S."/>
            <person name="Bandarenka Y.V."/>
            <person name="Zhorov D.G."/>
            <person name="Warner D."/>
        </authorList>
    </citation>
    <scope>NUCLEOTIDE SEQUENCE [LARGE SCALE GENOMIC DNA]</scope>
    <source>
        <strain evidence="10">180601</strain>
        <tissue evidence="10">Whole Body</tissue>
    </source>
</reference>
<evidence type="ECO:0000256" key="2">
    <source>
        <dbReference type="ARBA" id="ARBA00006829"/>
    </source>
</evidence>
<feature type="transmembrane region" description="Helical" evidence="8">
    <location>
        <begin position="255"/>
        <end position="276"/>
    </location>
</feature>
<evidence type="ECO:0000256" key="7">
    <source>
        <dbReference type="ARBA" id="ARBA00023136"/>
    </source>
</evidence>
<dbReference type="GO" id="GO:0016020">
    <property type="term" value="C:membrane"/>
    <property type="evidence" value="ECO:0007669"/>
    <property type="project" value="UniProtKB-SubCell"/>
</dbReference>
<keyword evidence="3" id="KW-0813">Transport</keyword>
<dbReference type="InterPro" id="IPR050930">
    <property type="entry name" value="MFS_Vesicular_Transporter"/>
</dbReference>
<dbReference type="PROSITE" id="PS50850">
    <property type="entry name" value="MFS"/>
    <property type="match status" value="1"/>
</dbReference>
<keyword evidence="4 8" id="KW-0812">Transmembrane</keyword>
<dbReference type="Pfam" id="PF07690">
    <property type="entry name" value="MFS_1"/>
    <property type="match status" value="2"/>
</dbReference>
<keyword evidence="5" id="KW-0532">Neurotransmitter transport</keyword>
<dbReference type="OrthoDB" id="446368at2759"/>
<feature type="domain" description="Major facilitator superfamily (MFS) profile" evidence="9">
    <location>
        <begin position="1"/>
        <end position="381"/>
    </location>
</feature>
<feature type="transmembrane region" description="Helical" evidence="8">
    <location>
        <begin position="51"/>
        <end position="72"/>
    </location>
</feature>
<feature type="transmembrane region" description="Helical" evidence="8">
    <location>
        <begin position="119"/>
        <end position="139"/>
    </location>
</feature>
<organism evidence="10 11">
    <name type="scientific">Aphis craccivora</name>
    <name type="common">Cowpea aphid</name>
    <dbReference type="NCBI Taxonomy" id="307492"/>
    <lineage>
        <taxon>Eukaryota</taxon>
        <taxon>Metazoa</taxon>
        <taxon>Ecdysozoa</taxon>
        <taxon>Arthropoda</taxon>
        <taxon>Hexapoda</taxon>
        <taxon>Insecta</taxon>
        <taxon>Pterygota</taxon>
        <taxon>Neoptera</taxon>
        <taxon>Paraneoptera</taxon>
        <taxon>Hemiptera</taxon>
        <taxon>Sternorrhyncha</taxon>
        <taxon>Aphidomorpha</taxon>
        <taxon>Aphidoidea</taxon>
        <taxon>Aphididae</taxon>
        <taxon>Aphidini</taxon>
        <taxon>Aphis</taxon>
        <taxon>Aphis</taxon>
    </lineage>
</organism>
<dbReference type="GO" id="GO:0022857">
    <property type="term" value="F:transmembrane transporter activity"/>
    <property type="evidence" value="ECO:0007669"/>
    <property type="project" value="InterPro"/>
</dbReference>
<dbReference type="Gene3D" id="1.20.1250.20">
    <property type="entry name" value="MFS general substrate transporter like domains"/>
    <property type="match status" value="2"/>
</dbReference>
<evidence type="ECO:0000313" key="11">
    <source>
        <dbReference type="Proteomes" id="UP000478052"/>
    </source>
</evidence>
<feature type="transmembrane region" description="Helical" evidence="8">
    <location>
        <begin position="359"/>
        <end position="378"/>
    </location>
</feature>
<comment type="subcellular location">
    <subcellularLocation>
        <location evidence="1">Membrane</location>
        <topology evidence="1">Multi-pass membrane protein</topology>
    </subcellularLocation>
</comment>
<name>A0A6G0YK17_APHCR</name>
<keyword evidence="6 8" id="KW-1133">Transmembrane helix</keyword>
<evidence type="ECO:0000313" key="10">
    <source>
        <dbReference type="EMBL" id="KAF0757132.1"/>
    </source>
</evidence>
<dbReference type="PANTHER" id="PTHR23506:SF26">
    <property type="entry name" value="MFS-TYPE TRANSPORTER SLC18B1"/>
    <property type="match status" value="1"/>
</dbReference>
<feature type="transmembrane region" description="Helical" evidence="8">
    <location>
        <begin position="22"/>
        <end position="44"/>
    </location>
</feature>
<dbReference type="InterPro" id="IPR001958">
    <property type="entry name" value="Tet-R_TetA/multi-R_MdtG-like"/>
</dbReference>
<dbReference type="InterPro" id="IPR036259">
    <property type="entry name" value="MFS_trans_sf"/>
</dbReference>
<dbReference type="PANTHER" id="PTHR23506">
    <property type="entry name" value="GH10249P"/>
    <property type="match status" value="1"/>
</dbReference>
<accession>A0A6G0YK17</accession>
<protein>
    <submittedName>
        <fullName evidence="10">MFS-type transporter SLC18B1-like</fullName>
    </submittedName>
</protein>
<dbReference type="SUPFAM" id="SSF103473">
    <property type="entry name" value="MFS general substrate transporter"/>
    <property type="match status" value="1"/>
</dbReference>
<dbReference type="PRINTS" id="PR01035">
    <property type="entry name" value="TCRTETA"/>
</dbReference>
<feature type="transmembrane region" description="Helical" evidence="8">
    <location>
        <begin position="226"/>
        <end position="246"/>
    </location>
</feature>
<dbReference type="Proteomes" id="UP000478052">
    <property type="component" value="Unassembled WGS sequence"/>
</dbReference>
<sequence length="478" mass="50655">MDYLNKDLILTAEKKGCSATEYGFVFGSFELVAFVTSPIFGSLIQKVGLKYMLVIGIVLNAVSTIAFGYLTFIDQRNVFLLLSLFLRVLESLGATGAMVAAFSLTAVSFPESVASTFSALEVCYGMGYIVGPTLGALLFEIGGFSLPFVVMGLITLGTSFLVCILMKQDVPSPTKAKTKVTHLMCVPTVLLNSIATVITATAMGYYSATLEPHIRGFGLSSVDVGFVFIISGGTYALIAPVIGYVCDTGLNPKKIMIIGTILTVISYSLVGPAPFVPLQKSLLLVIIGLVIQGVALGMICVPTFVDSMNASFESGFPNDIHTYGLLSGIWSSSFALGAFLGPSIAGVLYDLVGFEKGTYFEISLHILLGIALLLFVCLDRRPSEKFVVNGMSDSTVGFAGRADVAADRTSAAPVPGALKSPVYTINGHHQSFRSSHRFGSTYGSFSNSCMGTSLSSMRINSEARAEARGSPLAVESRI</sequence>
<feature type="transmembrane region" description="Helical" evidence="8">
    <location>
        <begin position="185"/>
        <end position="206"/>
    </location>
</feature>
<evidence type="ECO:0000256" key="8">
    <source>
        <dbReference type="SAM" id="Phobius"/>
    </source>
</evidence>
<evidence type="ECO:0000256" key="4">
    <source>
        <dbReference type="ARBA" id="ARBA00022692"/>
    </source>
</evidence>
<evidence type="ECO:0000256" key="5">
    <source>
        <dbReference type="ARBA" id="ARBA00022775"/>
    </source>
</evidence>
<comment type="caution">
    <text evidence="10">The sequence shown here is derived from an EMBL/GenBank/DDBJ whole genome shotgun (WGS) entry which is preliminary data.</text>
</comment>
<proteinExistence type="inferred from homology"/>
<feature type="transmembrane region" description="Helical" evidence="8">
    <location>
        <begin position="145"/>
        <end position="165"/>
    </location>
</feature>
<feature type="transmembrane region" description="Helical" evidence="8">
    <location>
        <begin position="84"/>
        <end position="107"/>
    </location>
</feature>
<keyword evidence="11" id="KW-1185">Reference proteome</keyword>
<evidence type="ECO:0000256" key="3">
    <source>
        <dbReference type="ARBA" id="ARBA00022448"/>
    </source>
</evidence>
<keyword evidence="7 8" id="KW-0472">Membrane</keyword>
<dbReference type="EMBL" id="VUJU01003668">
    <property type="protein sequence ID" value="KAF0757132.1"/>
    <property type="molecule type" value="Genomic_DNA"/>
</dbReference>
<feature type="transmembrane region" description="Helical" evidence="8">
    <location>
        <begin position="282"/>
        <end position="305"/>
    </location>
</feature>
<comment type="similarity">
    <text evidence="2">Belongs to the major facilitator superfamily. Vesicular transporter family.</text>
</comment>
<feature type="transmembrane region" description="Helical" evidence="8">
    <location>
        <begin position="325"/>
        <end position="347"/>
    </location>
</feature>
<evidence type="ECO:0000259" key="9">
    <source>
        <dbReference type="PROSITE" id="PS50850"/>
    </source>
</evidence>
<evidence type="ECO:0000256" key="1">
    <source>
        <dbReference type="ARBA" id="ARBA00004141"/>
    </source>
</evidence>